<sequence>MSDSLLPYAVGAANRARRVAVRMRRRVERLHTAPAFASGIRPRPALKAVHLSVLGGRTLNVALLAPAAVDVTAARVEFVRGGRHHRLDLDVEPQGDGTRLLTATTALRYTDRSDLPDSPGDHGPGRAGVALSGGLWRIGVVLTGADGREVRAGVGAVTLPATDGPTAPVSPSPDSGAHFRIMRSVDGFAVLKVRAPVHQAELDRFDLRWDRIVVHGRLIARQGPTSAYTAQAVRRGGGTVVQAAPLEWEGDAFTFDVPLAEMVAGGRSYRWDMQLQHGRTGLKIGRRLTDVRRRHQVIRTTFRIIALEDGTLLRAHAYITSAGALAVSCVAFEGAPAGAEEVA</sequence>
<organism evidence="1 2">
    <name type="scientific">Streptomyces hydrogenans</name>
    <dbReference type="NCBI Taxonomy" id="1873719"/>
    <lineage>
        <taxon>Bacteria</taxon>
        <taxon>Bacillati</taxon>
        <taxon>Actinomycetota</taxon>
        <taxon>Actinomycetes</taxon>
        <taxon>Kitasatosporales</taxon>
        <taxon>Streptomycetaceae</taxon>
        <taxon>Streptomyces</taxon>
    </lineage>
</organism>
<evidence type="ECO:0000313" key="1">
    <source>
        <dbReference type="EMBL" id="GHI21029.1"/>
    </source>
</evidence>
<evidence type="ECO:0000313" key="2">
    <source>
        <dbReference type="Proteomes" id="UP001052739"/>
    </source>
</evidence>
<name>A0ABQ3P7Q7_9ACTN</name>
<dbReference type="EMBL" id="BNDW01000019">
    <property type="protein sequence ID" value="GHI21029.1"/>
    <property type="molecule type" value="Genomic_DNA"/>
</dbReference>
<protein>
    <submittedName>
        <fullName evidence="1">Uncharacterized protein</fullName>
    </submittedName>
</protein>
<dbReference type="RefSeq" id="WP_226651628.1">
    <property type="nucleotide sequence ID" value="NZ_BNBS01000069.1"/>
</dbReference>
<gene>
    <name evidence="1" type="ORF">Shyd_24000</name>
</gene>
<dbReference type="GeneID" id="94005358"/>
<keyword evidence="2" id="KW-1185">Reference proteome</keyword>
<proteinExistence type="predicted"/>
<comment type="caution">
    <text evidence="1">The sequence shown here is derived from an EMBL/GenBank/DDBJ whole genome shotgun (WGS) entry which is preliminary data.</text>
</comment>
<dbReference type="Proteomes" id="UP001052739">
    <property type="component" value="Unassembled WGS sequence"/>
</dbReference>
<reference evidence="1" key="1">
    <citation type="submission" date="2024-05" db="EMBL/GenBank/DDBJ databases">
        <title>Whole genome shotgun sequence of Streptomyces hydrogenans NBRC 13475.</title>
        <authorList>
            <person name="Komaki H."/>
            <person name="Tamura T."/>
        </authorList>
    </citation>
    <scope>NUCLEOTIDE SEQUENCE</scope>
    <source>
        <strain evidence="1">NBRC 13475</strain>
    </source>
</reference>
<accession>A0ABQ3P7Q7</accession>